<dbReference type="GO" id="GO:0019897">
    <property type="term" value="C:extrinsic component of plasma membrane"/>
    <property type="evidence" value="ECO:0007669"/>
    <property type="project" value="UniProtKB-UniRule"/>
</dbReference>
<evidence type="ECO:0000256" key="8">
    <source>
        <dbReference type="ARBA" id="ARBA00023136"/>
    </source>
</evidence>
<evidence type="ECO:0000259" key="11">
    <source>
        <dbReference type="Pfam" id="PF00149"/>
    </source>
</evidence>
<dbReference type="EMBL" id="PIPZ01000001">
    <property type="protein sequence ID" value="RUO61608.1"/>
    <property type="molecule type" value="Genomic_DNA"/>
</dbReference>
<feature type="binding site" evidence="10">
    <location>
        <position position="8"/>
    </location>
    <ligand>
        <name>Mn(2+)</name>
        <dbReference type="ChEBI" id="CHEBI:29035"/>
        <label>1</label>
    </ligand>
</feature>
<feature type="binding site" evidence="10">
    <location>
        <position position="199"/>
    </location>
    <ligand>
        <name>Mn(2+)</name>
        <dbReference type="ChEBI" id="CHEBI:29035"/>
        <label>1</label>
    </ligand>
</feature>
<comment type="subcellular location">
    <subcellularLocation>
        <location evidence="10">Cell inner membrane</location>
        <topology evidence="10">Peripheral membrane protein</topology>
        <orientation evidence="10">Cytoplasmic side</orientation>
    </subcellularLocation>
</comment>
<dbReference type="HAMAP" id="MF_00575">
    <property type="entry name" value="LpxH"/>
    <property type="match status" value="1"/>
</dbReference>
<dbReference type="OrthoDB" id="9783283at2"/>
<dbReference type="RefSeq" id="WP_126759227.1">
    <property type="nucleotide sequence ID" value="NZ_PIPZ01000001.1"/>
</dbReference>
<evidence type="ECO:0000256" key="4">
    <source>
        <dbReference type="ARBA" id="ARBA00022556"/>
    </source>
</evidence>
<feature type="domain" description="Calcineurin-like phosphoesterase" evidence="11">
    <location>
        <begin position="1"/>
        <end position="201"/>
    </location>
</feature>
<evidence type="ECO:0000256" key="10">
    <source>
        <dbReference type="HAMAP-Rule" id="MF_00575"/>
    </source>
</evidence>
<evidence type="ECO:0000313" key="12">
    <source>
        <dbReference type="EMBL" id="RUO61608.1"/>
    </source>
</evidence>
<dbReference type="GO" id="GO:0030145">
    <property type="term" value="F:manganese ion binding"/>
    <property type="evidence" value="ECO:0007669"/>
    <property type="project" value="UniProtKB-UniRule"/>
</dbReference>
<keyword evidence="7 10" id="KW-0443">Lipid metabolism</keyword>
<reference evidence="13" key="1">
    <citation type="journal article" date="2018" name="Front. Microbiol.">
        <title>Genome-Based Analysis Reveals the Taxonomy and Diversity of the Family Idiomarinaceae.</title>
        <authorList>
            <person name="Liu Y."/>
            <person name="Lai Q."/>
            <person name="Shao Z."/>
        </authorList>
    </citation>
    <scope>NUCLEOTIDE SEQUENCE [LARGE SCALE GENOMIC DNA]</scope>
    <source>
        <strain evidence="13">PIM1</strain>
    </source>
</reference>
<keyword evidence="5 10" id="KW-0479">Metal-binding</keyword>
<feature type="binding site" evidence="10">
    <location>
        <position position="122"/>
    </location>
    <ligand>
        <name>substrate</name>
    </ligand>
</feature>
<dbReference type="PANTHER" id="PTHR34990">
    <property type="entry name" value="UDP-2,3-DIACYLGLUCOSAMINE HYDROLASE-RELATED"/>
    <property type="match status" value="1"/>
</dbReference>
<comment type="caution">
    <text evidence="10">Lacks conserved residue(s) required for the propagation of feature annotation.</text>
</comment>
<dbReference type="InterPro" id="IPR029052">
    <property type="entry name" value="Metallo-depent_PP-like"/>
</dbReference>
<dbReference type="Proteomes" id="UP000288127">
    <property type="component" value="Unassembled WGS sequence"/>
</dbReference>
<accession>A0A432YL34</accession>
<dbReference type="NCBIfam" id="TIGR01854">
    <property type="entry name" value="lipid_A_lpxH"/>
    <property type="match status" value="1"/>
</dbReference>
<keyword evidence="1 10" id="KW-1003">Cell membrane</keyword>
<keyword evidence="3 10" id="KW-0997">Cell inner membrane</keyword>
<dbReference type="Pfam" id="PF00149">
    <property type="entry name" value="Metallophos"/>
    <property type="match status" value="1"/>
</dbReference>
<feature type="binding site" evidence="10">
    <location>
        <position position="197"/>
    </location>
    <ligand>
        <name>substrate</name>
    </ligand>
</feature>
<evidence type="ECO:0000256" key="7">
    <source>
        <dbReference type="ARBA" id="ARBA00023098"/>
    </source>
</evidence>
<evidence type="ECO:0000256" key="5">
    <source>
        <dbReference type="ARBA" id="ARBA00022723"/>
    </source>
</evidence>
<evidence type="ECO:0000256" key="2">
    <source>
        <dbReference type="ARBA" id="ARBA00022516"/>
    </source>
</evidence>
<keyword evidence="6 10" id="KW-0378">Hydrolase</keyword>
<dbReference type="Gene3D" id="3.60.21.10">
    <property type="match status" value="1"/>
</dbReference>
<keyword evidence="2 10" id="KW-0444">Lipid biosynthesis</keyword>
<comment type="function">
    <text evidence="10">Hydrolyzes the pyrophosphate bond of UDP-2,3-diacylglucosamine to yield 2,3-diacylglucosamine 1-phosphate (lipid X) and UMP by catalyzing the attack of water at the alpha-P atom. Involved in the biosynthesis of lipid A, a phosphorylated glycolipid that anchors the lipopolysaccharide to the outer membrane of the cell.</text>
</comment>
<dbReference type="InterPro" id="IPR010138">
    <property type="entry name" value="UDP-diacylglucosamine_Hdrlase"/>
</dbReference>
<evidence type="ECO:0000256" key="1">
    <source>
        <dbReference type="ARBA" id="ARBA00022475"/>
    </source>
</evidence>
<comment type="pathway">
    <text evidence="10">Glycolipid biosynthesis; lipid IV(A) biosynthesis; lipid IV(A) from (3R)-3-hydroxytetradecanoyl-[acyl-carrier-protein] and UDP-N-acetyl-alpha-D-glucosamine: step 4/6.</text>
</comment>
<dbReference type="UniPathway" id="UPA00359">
    <property type="reaction ID" value="UER00480"/>
</dbReference>
<feature type="binding site" evidence="10">
    <location>
        <position position="197"/>
    </location>
    <ligand>
        <name>Mn(2+)</name>
        <dbReference type="ChEBI" id="CHEBI:29035"/>
        <label>2</label>
    </ligand>
</feature>
<organism evidence="12 13">
    <name type="scientific">Pseudidiomarina marina</name>
    <dbReference type="NCBI Taxonomy" id="502366"/>
    <lineage>
        <taxon>Bacteria</taxon>
        <taxon>Pseudomonadati</taxon>
        <taxon>Pseudomonadota</taxon>
        <taxon>Gammaproteobacteria</taxon>
        <taxon>Alteromonadales</taxon>
        <taxon>Idiomarinaceae</taxon>
        <taxon>Pseudidiomarina</taxon>
    </lineage>
</organism>
<dbReference type="GO" id="GO:0008758">
    <property type="term" value="F:UDP-2,3-diacylglucosamine hydrolase activity"/>
    <property type="evidence" value="ECO:0007669"/>
    <property type="project" value="UniProtKB-UniRule"/>
</dbReference>
<comment type="catalytic activity">
    <reaction evidence="10">
        <text>UDP-2-N,3-O-bis[(3R)-3-hydroxytetradecanoyl]-alpha-D-glucosamine + H2O = 2-N,3-O-bis[(3R)-3-hydroxytetradecanoyl]-alpha-D-glucosaminyl 1-phosphate + UMP + 2 H(+)</text>
        <dbReference type="Rhea" id="RHEA:25213"/>
        <dbReference type="ChEBI" id="CHEBI:15377"/>
        <dbReference type="ChEBI" id="CHEBI:15378"/>
        <dbReference type="ChEBI" id="CHEBI:57865"/>
        <dbReference type="ChEBI" id="CHEBI:57957"/>
        <dbReference type="ChEBI" id="CHEBI:78847"/>
        <dbReference type="EC" id="3.6.1.54"/>
    </reaction>
</comment>
<keyword evidence="4 10" id="KW-0441">Lipid A biosynthesis</keyword>
<evidence type="ECO:0000256" key="3">
    <source>
        <dbReference type="ARBA" id="ARBA00022519"/>
    </source>
</evidence>
<dbReference type="InterPro" id="IPR043461">
    <property type="entry name" value="LpxH-like"/>
</dbReference>
<feature type="binding site" evidence="10">
    <location>
        <position position="164"/>
    </location>
    <ligand>
        <name>substrate</name>
    </ligand>
</feature>
<feature type="binding site" evidence="10">
    <location>
        <position position="41"/>
    </location>
    <ligand>
        <name>Mn(2+)</name>
        <dbReference type="ChEBI" id="CHEBI:29035"/>
        <label>2</label>
    </ligand>
</feature>
<dbReference type="NCBIfam" id="NF003743">
    <property type="entry name" value="PRK05340.1"/>
    <property type="match status" value="1"/>
</dbReference>
<keyword evidence="8 10" id="KW-0472">Membrane</keyword>
<gene>
    <name evidence="10" type="primary">lpxH</name>
    <name evidence="12" type="ORF">CWI76_05015</name>
</gene>
<dbReference type="EC" id="3.6.1.54" evidence="10"/>
<protein>
    <recommendedName>
        <fullName evidence="10">UDP-2,3-diacylglucosamine hydrolase</fullName>
        <ecNumber evidence="10">3.6.1.54</ecNumber>
    </recommendedName>
    <alternativeName>
        <fullName evidence="10">UDP-2,3-diacylglucosamine diphosphatase</fullName>
    </alternativeName>
</protein>
<dbReference type="GO" id="GO:0009245">
    <property type="term" value="P:lipid A biosynthetic process"/>
    <property type="evidence" value="ECO:0007669"/>
    <property type="project" value="UniProtKB-UniRule"/>
</dbReference>
<sequence>MTTWFISDLHLSPARPDITGLFQRFLQEQAIHADALYILGDLFDAWIGDDDTSDFVAAVQVALRQLTDSGVPVYFIAGNRDFLIGPRFSQITGIKLLKEPSIVDLYGVPTLILHGDTLCTDDVSYQRFRKVIRNRWVQKLLLALPLSLRMRIANKLRASSKTQQPLTEQQLRIMDANEHAVRELFIEHDVQRMIHGHTHRPAVHQHRLPNGEMAERIVLGDWYTQGSFLKVTATERELIVSPIASDN</sequence>
<comment type="caution">
    <text evidence="12">The sequence shown here is derived from an EMBL/GenBank/DDBJ whole genome shotgun (WGS) entry which is preliminary data.</text>
</comment>
<feature type="binding site" evidence="10">
    <location>
        <position position="160"/>
    </location>
    <ligand>
        <name>substrate</name>
    </ligand>
</feature>
<dbReference type="InterPro" id="IPR004843">
    <property type="entry name" value="Calcineurin-like_PHP"/>
</dbReference>
<feature type="binding site" evidence="10">
    <location>
        <position position="79"/>
    </location>
    <ligand>
        <name>Mn(2+)</name>
        <dbReference type="ChEBI" id="CHEBI:29035"/>
        <label>2</label>
    </ligand>
</feature>
<comment type="similarity">
    <text evidence="10">Belongs to the LpxH family.</text>
</comment>
<feature type="binding site" evidence="10">
    <location>
        <position position="114"/>
    </location>
    <ligand>
        <name>Mn(2+)</name>
        <dbReference type="ChEBI" id="CHEBI:29035"/>
        <label>2</label>
    </ligand>
</feature>
<feature type="binding site" evidence="10">
    <location>
        <position position="41"/>
    </location>
    <ligand>
        <name>Mn(2+)</name>
        <dbReference type="ChEBI" id="CHEBI:29035"/>
        <label>1</label>
    </ligand>
</feature>
<dbReference type="GO" id="GO:0005737">
    <property type="term" value="C:cytoplasm"/>
    <property type="evidence" value="ECO:0007669"/>
    <property type="project" value="InterPro"/>
</dbReference>
<dbReference type="PANTHER" id="PTHR34990:SF1">
    <property type="entry name" value="UDP-2,3-DIACYLGLUCOSAMINE HYDROLASE"/>
    <property type="match status" value="1"/>
</dbReference>
<comment type="cofactor">
    <cofactor evidence="10">
        <name>Mn(2+)</name>
        <dbReference type="ChEBI" id="CHEBI:29035"/>
    </cofactor>
    <text evidence="10">Binds 2 Mn(2+) ions per subunit in a binuclear metal center.</text>
</comment>
<dbReference type="AlphaFoldDB" id="A0A432YL34"/>
<evidence type="ECO:0000256" key="9">
    <source>
        <dbReference type="ARBA" id="ARBA00023211"/>
    </source>
</evidence>
<keyword evidence="9 10" id="KW-0464">Manganese</keyword>
<feature type="binding site" evidence="10">
    <location>
        <begin position="79"/>
        <end position="80"/>
    </location>
    <ligand>
        <name>substrate</name>
    </ligand>
</feature>
<evidence type="ECO:0000256" key="6">
    <source>
        <dbReference type="ARBA" id="ARBA00022801"/>
    </source>
</evidence>
<dbReference type="CDD" id="cd07398">
    <property type="entry name" value="MPP_YbbF-LpxH"/>
    <property type="match status" value="1"/>
</dbReference>
<name>A0A432YL34_9GAMM</name>
<feature type="binding site" evidence="10">
    <location>
        <position position="10"/>
    </location>
    <ligand>
        <name>Mn(2+)</name>
        <dbReference type="ChEBI" id="CHEBI:29035"/>
        <label>1</label>
    </ligand>
</feature>
<keyword evidence="13" id="KW-1185">Reference proteome</keyword>
<evidence type="ECO:0000313" key="13">
    <source>
        <dbReference type="Proteomes" id="UP000288127"/>
    </source>
</evidence>
<dbReference type="SUPFAM" id="SSF56300">
    <property type="entry name" value="Metallo-dependent phosphatases"/>
    <property type="match status" value="1"/>
</dbReference>
<proteinExistence type="inferred from homology"/>